<feature type="chain" id="PRO_5035827519" description="Secreted protein" evidence="1">
    <location>
        <begin position="19"/>
        <end position="94"/>
    </location>
</feature>
<organism evidence="2 3">
    <name type="scientific">Panicum virgatum</name>
    <name type="common">Blackwell switchgrass</name>
    <dbReference type="NCBI Taxonomy" id="38727"/>
    <lineage>
        <taxon>Eukaryota</taxon>
        <taxon>Viridiplantae</taxon>
        <taxon>Streptophyta</taxon>
        <taxon>Embryophyta</taxon>
        <taxon>Tracheophyta</taxon>
        <taxon>Spermatophyta</taxon>
        <taxon>Magnoliopsida</taxon>
        <taxon>Liliopsida</taxon>
        <taxon>Poales</taxon>
        <taxon>Poaceae</taxon>
        <taxon>PACMAD clade</taxon>
        <taxon>Panicoideae</taxon>
        <taxon>Panicodae</taxon>
        <taxon>Paniceae</taxon>
        <taxon>Panicinae</taxon>
        <taxon>Panicum</taxon>
        <taxon>Panicum sect. Hiantes</taxon>
    </lineage>
</organism>
<dbReference type="Proteomes" id="UP000823388">
    <property type="component" value="Chromosome 2N"/>
</dbReference>
<accession>A0A8T0VBK7</accession>
<dbReference type="AlphaFoldDB" id="A0A8T0VBK7"/>
<sequence>MYLSRMFAFVICLTGSIGRAVTNDPAQPLATLPAAPDRRPLDQAAAAAPSRWLLAPPRRLRSPATAALLNDGFLSISRRHYYIFYFQRRVFFIF</sequence>
<evidence type="ECO:0000313" key="2">
    <source>
        <dbReference type="EMBL" id="KAG2633762.1"/>
    </source>
</evidence>
<dbReference type="EMBL" id="CM029040">
    <property type="protein sequence ID" value="KAG2633762.1"/>
    <property type="molecule type" value="Genomic_DNA"/>
</dbReference>
<name>A0A8T0VBK7_PANVG</name>
<keyword evidence="1" id="KW-0732">Signal</keyword>
<evidence type="ECO:0000256" key="1">
    <source>
        <dbReference type="SAM" id="SignalP"/>
    </source>
</evidence>
<protein>
    <recommendedName>
        <fullName evidence="4">Secreted protein</fullName>
    </recommendedName>
</protein>
<comment type="caution">
    <text evidence="2">The sequence shown here is derived from an EMBL/GenBank/DDBJ whole genome shotgun (WGS) entry which is preliminary data.</text>
</comment>
<gene>
    <name evidence="2" type="ORF">PVAP13_2NG296703</name>
</gene>
<evidence type="ECO:0000313" key="3">
    <source>
        <dbReference type="Proteomes" id="UP000823388"/>
    </source>
</evidence>
<feature type="signal peptide" evidence="1">
    <location>
        <begin position="1"/>
        <end position="18"/>
    </location>
</feature>
<reference evidence="2" key="1">
    <citation type="submission" date="2020-05" db="EMBL/GenBank/DDBJ databases">
        <title>WGS assembly of Panicum virgatum.</title>
        <authorList>
            <person name="Lovell J.T."/>
            <person name="Jenkins J."/>
            <person name="Shu S."/>
            <person name="Juenger T.E."/>
            <person name="Schmutz J."/>
        </authorList>
    </citation>
    <scope>NUCLEOTIDE SEQUENCE</scope>
    <source>
        <strain evidence="2">AP13</strain>
    </source>
</reference>
<proteinExistence type="predicted"/>
<evidence type="ECO:0008006" key="4">
    <source>
        <dbReference type="Google" id="ProtNLM"/>
    </source>
</evidence>
<keyword evidence="3" id="KW-1185">Reference proteome</keyword>